<reference evidence="10 11" key="1">
    <citation type="submission" date="2022-03" db="EMBL/GenBank/DDBJ databases">
        <title>Draft genome sequence of Furfurilactobacillus curtus JCM 31185.</title>
        <authorList>
            <person name="Suzuki S."/>
            <person name="Endo A."/>
            <person name="Kajikawa A."/>
        </authorList>
    </citation>
    <scope>NUCLEOTIDE SEQUENCE [LARGE SCALE GENOMIC DNA]</scope>
    <source>
        <strain evidence="10 11">JCM 31185</strain>
    </source>
</reference>
<dbReference type="InterPro" id="IPR027417">
    <property type="entry name" value="P-loop_NTPase"/>
</dbReference>
<dbReference type="SUPFAM" id="SSF90123">
    <property type="entry name" value="ABC transporter transmembrane region"/>
    <property type="match status" value="1"/>
</dbReference>
<dbReference type="InterPro" id="IPR003593">
    <property type="entry name" value="AAA+_ATPase"/>
</dbReference>
<evidence type="ECO:0000256" key="3">
    <source>
        <dbReference type="ARBA" id="ARBA00022741"/>
    </source>
</evidence>
<dbReference type="PROSITE" id="PS50893">
    <property type="entry name" value="ABC_TRANSPORTER_2"/>
    <property type="match status" value="1"/>
</dbReference>
<dbReference type="EMBL" id="BQXO01000003">
    <property type="protein sequence ID" value="GKT06003.1"/>
    <property type="molecule type" value="Genomic_DNA"/>
</dbReference>
<comment type="subcellular location">
    <subcellularLocation>
        <location evidence="1">Cell membrane</location>
        <topology evidence="1">Multi-pass membrane protein</topology>
    </subcellularLocation>
</comment>
<evidence type="ECO:0000256" key="5">
    <source>
        <dbReference type="ARBA" id="ARBA00022989"/>
    </source>
</evidence>
<evidence type="ECO:0000313" key="10">
    <source>
        <dbReference type="EMBL" id="GKT06003.1"/>
    </source>
</evidence>
<name>A0ABQ5JN83_9LACO</name>
<feature type="transmembrane region" description="Helical" evidence="7">
    <location>
        <begin position="268"/>
        <end position="288"/>
    </location>
</feature>
<dbReference type="Gene3D" id="3.40.50.300">
    <property type="entry name" value="P-loop containing nucleotide triphosphate hydrolases"/>
    <property type="match status" value="1"/>
</dbReference>
<feature type="domain" description="ABC transmembrane type-1" evidence="9">
    <location>
        <begin position="15"/>
        <end position="297"/>
    </location>
</feature>
<dbReference type="PROSITE" id="PS50929">
    <property type="entry name" value="ABC_TM1F"/>
    <property type="match status" value="1"/>
</dbReference>
<dbReference type="Pfam" id="PF00005">
    <property type="entry name" value="ABC_tran"/>
    <property type="match status" value="1"/>
</dbReference>
<dbReference type="SUPFAM" id="SSF52540">
    <property type="entry name" value="P-loop containing nucleoside triphosphate hydrolases"/>
    <property type="match status" value="1"/>
</dbReference>
<evidence type="ECO:0000256" key="1">
    <source>
        <dbReference type="ARBA" id="ARBA00004651"/>
    </source>
</evidence>
<evidence type="ECO:0000256" key="6">
    <source>
        <dbReference type="ARBA" id="ARBA00023136"/>
    </source>
</evidence>
<keyword evidence="6 7" id="KW-0472">Membrane</keyword>
<sequence length="576" mass="62914">MFKLASRYVAWWGFIGALLFLIVQAACNLFLPTITANIIDFGVAKHNLAYIWQTGIIMLIVSLVGVAAAAGNVYFAATQSMRMGRDLRRDLFNRVTYMSNANFDHYGDASLITRTTNDVTQVQNVTVTMLRMMIMAPINLVGAGIMAYLKNKQLTLIFLVVLPILALVVYLIQHASVRLFRSIQGKTDRINLILREGLTGVRVIRAFNRDGYEGTRFNDANQDLTNTSTRAFELVSLMFPIMTLILSASQIAIIWFGAQIIGANQMQIGSLVAFMTYATQILMAFMMLSRMFVFIPRASASATRIQAVLGTVQDIKDGSKANTDKAAASLTFDHVSFSYPDAGRPALTDISFTAHAGQTIAILGGTGAGKSSLINLIPRLYEVSDGAVSVDGVDVRQLTLTALHNQVALNQQTAVLFSGTVRSNLIYGASNATDEQLWAALATAQADDFIKAQGGLDAPVEQDGGNYSGGQRQRLAIARTILKPASVYIFDDSFSALDFETDAKLRQALRADHQVQQAVTVIVAQRISTVVNADLILLLDHGRLLDAGTHEQLKQRNQTYREIIDSQIREGGEPNA</sequence>
<keyword evidence="5 7" id="KW-1133">Transmembrane helix</keyword>
<dbReference type="GO" id="GO:0005524">
    <property type="term" value="F:ATP binding"/>
    <property type="evidence" value="ECO:0007669"/>
    <property type="project" value="UniProtKB-KW"/>
</dbReference>
<feature type="transmembrane region" description="Helical" evidence="7">
    <location>
        <begin position="234"/>
        <end position="256"/>
    </location>
</feature>
<proteinExistence type="predicted"/>
<keyword evidence="3" id="KW-0547">Nucleotide-binding</keyword>
<dbReference type="InterPro" id="IPR036640">
    <property type="entry name" value="ABC1_TM_sf"/>
</dbReference>
<protein>
    <submittedName>
        <fullName evidence="10">Multidrug ABC transporter ATP-binding protein</fullName>
    </submittedName>
</protein>
<dbReference type="PANTHER" id="PTHR43394:SF1">
    <property type="entry name" value="ATP-BINDING CASSETTE SUB-FAMILY B MEMBER 10, MITOCHONDRIAL"/>
    <property type="match status" value="1"/>
</dbReference>
<dbReference type="PANTHER" id="PTHR43394">
    <property type="entry name" value="ATP-DEPENDENT PERMEASE MDL1, MITOCHONDRIAL"/>
    <property type="match status" value="1"/>
</dbReference>
<evidence type="ECO:0000313" key="11">
    <source>
        <dbReference type="Proteomes" id="UP001628078"/>
    </source>
</evidence>
<evidence type="ECO:0000259" key="9">
    <source>
        <dbReference type="PROSITE" id="PS50929"/>
    </source>
</evidence>
<feature type="transmembrane region" description="Helical" evidence="7">
    <location>
        <begin position="130"/>
        <end position="149"/>
    </location>
</feature>
<comment type="caution">
    <text evidence="10">The sequence shown here is derived from an EMBL/GenBank/DDBJ whole genome shotgun (WGS) entry which is preliminary data.</text>
</comment>
<evidence type="ECO:0000259" key="8">
    <source>
        <dbReference type="PROSITE" id="PS50893"/>
    </source>
</evidence>
<dbReference type="Proteomes" id="UP001628078">
    <property type="component" value="Unassembled WGS sequence"/>
</dbReference>
<dbReference type="PROSITE" id="PS00211">
    <property type="entry name" value="ABC_TRANSPORTER_1"/>
    <property type="match status" value="1"/>
</dbReference>
<keyword evidence="4 10" id="KW-0067">ATP-binding</keyword>
<organism evidence="10 11">
    <name type="scientific">Furfurilactobacillus curtus</name>
    <dbReference type="NCBI Taxonomy" id="1746200"/>
    <lineage>
        <taxon>Bacteria</taxon>
        <taxon>Bacillati</taxon>
        <taxon>Bacillota</taxon>
        <taxon>Bacilli</taxon>
        <taxon>Lactobacillales</taxon>
        <taxon>Lactobacillaceae</taxon>
        <taxon>Furfurilactobacillus</taxon>
    </lineage>
</organism>
<evidence type="ECO:0000256" key="7">
    <source>
        <dbReference type="SAM" id="Phobius"/>
    </source>
</evidence>
<dbReference type="CDD" id="cd18548">
    <property type="entry name" value="ABC_6TM_Tm287_like"/>
    <property type="match status" value="1"/>
</dbReference>
<dbReference type="SMART" id="SM00382">
    <property type="entry name" value="AAA"/>
    <property type="match status" value="1"/>
</dbReference>
<evidence type="ECO:0000256" key="4">
    <source>
        <dbReference type="ARBA" id="ARBA00022840"/>
    </source>
</evidence>
<accession>A0ABQ5JN83</accession>
<dbReference type="Pfam" id="PF00664">
    <property type="entry name" value="ABC_membrane"/>
    <property type="match status" value="1"/>
</dbReference>
<dbReference type="InterPro" id="IPR011527">
    <property type="entry name" value="ABC1_TM_dom"/>
</dbReference>
<feature type="transmembrane region" description="Helical" evidence="7">
    <location>
        <begin position="49"/>
        <end position="75"/>
    </location>
</feature>
<feature type="transmembrane region" description="Helical" evidence="7">
    <location>
        <begin position="155"/>
        <end position="172"/>
    </location>
</feature>
<evidence type="ECO:0000256" key="2">
    <source>
        <dbReference type="ARBA" id="ARBA00022692"/>
    </source>
</evidence>
<dbReference type="InterPro" id="IPR003439">
    <property type="entry name" value="ABC_transporter-like_ATP-bd"/>
</dbReference>
<dbReference type="InterPro" id="IPR039421">
    <property type="entry name" value="Type_1_exporter"/>
</dbReference>
<keyword evidence="11" id="KW-1185">Reference proteome</keyword>
<feature type="domain" description="ABC transporter" evidence="8">
    <location>
        <begin position="330"/>
        <end position="566"/>
    </location>
</feature>
<keyword evidence="2 7" id="KW-0812">Transmembrane</keyword>
<gene>
    <name evidence="10" type="ORF">JCM31185_12910</name>
</gene>
<dbReference type="RefSeq" id="WP_407883770.1">
    <property type="nucleotide sequence ID" value="NZ_BQXO01000003.1"/>
</dbReference>
<dbReference type="InterPro" id="IPR017871">
    <property type="entry name" value="ABC_transporter-like_CS"/>
</dbReference>
<dbReference type="Gene3D" id="1.20.1560.10">
    <property type="entry name" value="ABC transporter type 1, transmembrane domain"/>
    <property type="match status" value="1"/>
</dbReference>